<proteinExistence type="predicted"/>
<accession>A0A9P8I497</accession>
<dbReference type="SUPFAM" id="SSF50800">
    <property type="entry name" value="PK beta-barrel domain-like"/>
    <property type="match status" value="1"/>
</dbReference>
<keyword evidence="1" id="KW-1133">Transmembrane helix</keyword>
<keyword evidence="4" id="KW-1185">Reference proteome</keyword>
<dbReference type="GO" id="GO:0030170">
    <property type="term" value="F:pyridoxal phosphate binding"/>
    <property type="evidence" value="ECO:0007669"/>
    <property type="project" value="InterPro"/>
</dbReference>
<protein>
    <recommendedName>
        <fullName evidence="2">MOSC domain-containing protein</fullName>
    </recommendedName>
</protein>
<dbReference type="InterPro" id="IPR005302">
    <property type="entry name" value="MoCF_Sase_C"/>
</dbReference>
<evidence type="ECO:0000313" key="3">
    <source>
        <dbReference type="EMBL" id="KAH0536143.1"/>
    </source>
</evidence>
<dbReference type="PROSITE" id="PS51340">
    <property type="entry name" value="MOSC"/>
    <property type="match status" value="1"/>
</dbReference>
<evidence type="ECO:0000313" key="4">
    <source>
        <dbReference type="Proteomes" id="UP000698800"/>
    </source>
</evidence>
<feature type="domain" description="MOSC" evidence="2">
    <location>
        <begin position="270"/>
        <end position="417"/>
    </location>
</feature>
<gene>
    <name evidence="3" type="ORF">FGG08_006965</name>
</gene>
<dbReference type="Pfam" id="PF03473">
    <property type="entry name" value="MOSC"/>
    <property type="match status" value="1"/>
</dbReference>
<dbReference type="EMBL" id="JAGHQL010000231">
    <property type="protein sequence ID" value="KAH0536143.1"/>
    <property type="molecule type" value="Genomic_DNA"/>
</dbReference>
<dbReference type="PANTHER" id="PTHR14237:SF23">
    <property type="entry name" value="MOSC DOMAIN PROTEIN (AFU_ORTHOLOGUE AFUA_7G05900)"/>
    <property type="match status" value="1"/>
</dbReference>
<dbReference type="Proteomes" id="UP000698800">
    <property type="component" value="Unassembled WGS sequence"/>
</dbReference>
<name>A0A9P8I497_9PEZI</name>
<dbReference type="SUPFAM" id="SSF141673">
    <property type="entry name" value="MOSC N-terminal domain-like"/>
    <property type="match status" value="1"/>
</dbReference>
<evidence type="ECO:0000259" key="2">
    <source>
        <dbReference type="PROSITE" id="PS51340"/>
    </source>
</evidence>
<keyword evidence="1" id="KW-0812">Transmembrane</keyword>
<dbReference type="AlphaFoldDB" id="A0A9P8I497"/>
<dbReference type="GO" id="GO:0003824">
    <property type="term" value="F:catalytic activity"/>
    <property type="evidence" value="ECO:0007669"/>
    <property type="project" value="InterPro"/>
</dbReference>
<evidence type="ECO:0000256" key="1">
    <source>
        <dbReference type="SAM" id="Phobius"/>
    </source>
</evidence>
<dbReference type="PANTHER" id="PTHR14237">
    <property type="entry name" value="MOLYBDOPTERIN COFACTOR SULFURASE MOSC"/>
    <property type="match status" value="1"/>
</dbReference>
<comment type="caution">
    <text evidence="3">The sequence shown here is derived from an EMBL/GenBank/DDBJ whole genome shotgun (WGS) entry which is preliminary data.</text>
</comment>
<dbReference type="Pfam" id="PF03476">
    <property type="entry name" value="MOSC_N"/>
    <property type="match status" value="1"/>
</dbReference>
<dbReference type="InterPro" id="IPR005303">
    <property type="entry name" value="MOCOS_middle"/>
</dbReference>
<sequence>MVSANLGLGFIPRLQLSNSAALTIIFTTCIGPIVALLAFELLSRNSKRFAPKGCRKLGLRVKSRLADQFDSKYDDGGPPDSHEWKVKSLWIYPVKSCKGIELNRGSVLKTGMQYDRQFSFAQLKSPFPVSKESPESEMAAHQWEFITQRQFPLLARVKTELWVPDSSSKNYSAKAFEVLSGGILIITFPYAKDGWRGFLSGLGAALIGGEPEMSFRIPLNPPPDIATQKGYTVETMKIWKDSPVGLNMSVDLPAELKYFLGVRNPLALFRVILGKEREIFRCAPRKEELGWQPVIGFADTYALHIINLASARDVGKMIVGEIPRFSALRFRPNIIITGPKRYDEDSWKKIRIGSYQYHVSCRATRCKLPNVDQESGVKHTSEPDRTLRSFRCIDEGARMNACMGMQMVPYAERKLAI</sequence>
<keyword evidence="1" id="KW-0472">Membrane</keyword>
<reference evidence="3" key="1">
    <citation type="submission" date="2021-03" db="EMBL/GenBank/DDBJ databases">
        <title>Comparative genomics and phylogenomic investigation of the class Geoglossomycetes provide insights into ecological specialization and systematics.</title>
        <authorList>
            <person name="Melie T."/>
            <person name="Pirro S."/>
            <person name="Miller A.N."/>
            <person name="Quandt A."/>
        </authorList>
    </citation>
    <scope>NUCLEOTIDE SEQUENCE</scope>
    <source>
        <strain evidence="3">GBOQ0MN5Z8</strain>
    </source>
</reference>
<dbReference type="GO" id="GO:0030151">
    <property type="term" value="F:molybdenum ion binding"/>
    <property type="evidence" value="ECO:0007669"/>
    <property type="project" value="InterPro"/>
</dbReference>
<dbReference type="InterPro" id="IPR011037">
    <property type="entry name" value="Pyrv_Knase-like_insert_dom_sf"/>
</dbReference>
<organism evidence="3 4">
    <name type="scientific">Glutinoglossum americanum</name>
    <dbReference type="NCBI Taxonomy" id="1670608"/>
    <lineage>
        <taxon>Eukaryota</taxon>
        <taxon>Fungi</taxon>
        <taxon>Dikarya</taxon>
        <taxon>Ascomycota</taxon>
        <taxon>Pezizomycotina</taxon>
        <taxon>Geoglossomycetes</taxon>
        <taxon>Geoglossales</taxon>
        <taxon>Geoglossaceae</taxon>
        <taxon>Glutinoglossum</taxon>
    </lineage>
</organism>
<dbReference type="OrthoDB" id="17255at2759"/>
<feature type="transmembrane region" description="Helical" evidence="1">
    <location>
        <begin position="20"/>
        <end position="42"/>
    </location>
</feature>